<reference evidence="2" key="1">
    <citation type="journal article" date="2019" name="Int. J. Syst. Evol. Microbiol.">
        <title>The Global Catalogue of Microorganisms (GCM) 10K type strain sequencing project: providing services to taxonomists for standard genome sequencing and annotation.</title>
        <authorList>
            <consortium name="The Broad Institute Genomics Platform"/>
            <consortium name="The Broad Institute Genome Sequencing Center for Infectious Disease"/>
            <person name="Wu L."/>
            <person name="Ma J."/>
        </authorList>
    </citation>
    <scope>NUCLEOTIDE SEQUENCE [LARGE SCALE GENOMIC DNA]</scope>
    <source>
        <strain evidence="2">CCUG 49679</strain>
    </source>
</reference>
<gene>
    <name evidence="1" type="ORF">ACFPVY_17350</name>
</gene>
<evidence type="ECO:0008006" key="3">
    <source>
        <dbReference type="Google" id="ProtNLM"/>
    </source>
</evidence>
<dbReference type="RefSeq" id="WP_379793433.1">
    <property type="nucleotide sequence ID" value="NZ_JBHSQB010000021.1"/>
</dbReference>
<accession>A0ABW1PTR7</accession>
<dbReference type="EMBL" id="JBHSQB010000021">
    <property type="protein sequence ID" value="MFC6098418.1"/>
    <property type="molecule type" value="Genomic_DNA"/>
</dbReference>
<keyword evidence="2" id="KW-1185">Reference proteome</keyword>
<dbReference type="Proteomes" id="UP001596287">
    <property type="component" value="Unassembled WGS sequence"/>
</dbReference>
<sequence>MKQEILERIKELGGNIDNVKGTSLQEVLQAIEFKQPLYPHELWGTELYGIDEYYAKNKTLYSENKESFYLNLIKHFFSEQENPYGQMFYRGTLFTPYKKGTADYDEWNDIFTDDDEVDLSEIYTVSQNKQPDLINLLFSNGFPDNLYICLSDNNPDNPTVFGTDHEEFFSEISNEGTLSEFLEQFYTKDEFLKIVTNYIENEKTDK</sequence>
<name>A0ABW1PTR7_9FLAO</name>
<comment type="caution">
    <text evidence="1">The sequence shown here is derived from an EMBL/GenBank/DDBJ whole genome shotgun (WGS) entry which is preliminary data.</text>
</comment>
<organism evidence="1 2">
    <name type="scientific">Flavobacterium qiangtangense</name>
    <dbReference type="NCBI Taxonomy" id="1442595"/>
    <lineage>
        <taxon>Bacteria</taxon>
        <taxon>Pseudomonadati</taxon>
        <taxon>Bacteroidota</taxon>
        <taxon>Flavobacteriia</taxon>
        <taxon>Flavobacteriales</taxon>
        <taxon>Flavobacteriaceae</taxon>
        <taxon>Flavobacterium</taxon>
    </lineage>
</organism>
<protein>
    <recommendedName>
        <fullName evidence="3">SMI1/KNR4 family protein</fullName>
    </recommendedName>
</protein>
<evidence type="ECO:0000313" key="2">
    <source>
        <dbReference type="Proteomes" id="UP001596287"/>
    </source>
</evidence>
<evidence type="ECO:0000313" key="1">
    <source>
        <dbReference type="EMBL" id="MFC6098418.1"/>
    </source>
</evidence>
<proteinExistence type="predicted"/>